<dbReference type="EMBL" id="PRLB01000016">
    <property type="protein sequence ID" value="RAW51831.1"/>
    <property type="molecule type" value="Genomic_DNA"/>
</dbReference>
<protein>
    <submittedName>
        <fullName evidence="1">Uncharacterized protein</fullName>
    </submittedName>
</protein>
<accession>A0A329TQ12</accession>
<evidence type="ECO:0000313" key="1">
    <source>
        <dbReference type="EMBL" id="RAW51831.1"/>
    </source>
</evidence>
<name>A0A329TQ12_9FIRM</name>
<sequence>MDKQKIKSVPRLTTDNPVNNFQTALNFTDVSEDGWVWLRQPEMALTEYARQLVKGHGSSIDLGCNDMELSESLTDHLFDDPKQSIDGLIAEHYTILWAYATLREKLKWYEDAGIPVIPNYGLSTIRRAINRYGTAPQLQMAIKEMSELTKAICNLQRAVTFNYRNGAKIKVAHESVREEIADVYIMLAQLVEIVGKPEEVQQIVLEKLEQLKGCLDDGEVRSE</sequence>
<gene>
    <name evidence="1" type="ORF">C4N26_13220</name>
</gene>
<comment type="caution">
    <text evidence="1">The sequence shown here is derived from an EMBL/GenBank/DDBJ whole genome shotgun (WGS) entry which is preliminary data.</text>
</comment>
<organism evidence="1 2">
    <name type="scientific">Faecalibacterium prausnitzii</name>
    <dbReference type="NCBI Taxonomy" id="853"/>
    <lineage>
        <taxon>Bacteria</taxon>
        <taxon>Bacillati</taxon>
        <taxon>Bacillota</taxon>
        <taxon>Clostridia</taxon>
        <taxon>Eubacteriales</taxon>
        <taxon>Oscillospiraceae</taxon>
        <taxon>Faecalibacterium</taxon>
    </lineage>
</organism>
<dbReference type="AlphaFoldDB" id="A0A329TQ12"/>
<dbReference type="OrthoDB" id="1263381at2"/>
<dbReference type="Proteomes" id="UP000251144">
    <property type="component" value="Unassembled WGS sequence"/>
</dbReference>
<evidence type="ECO:0000313" key="2">
    <source>
        <dbReference type="Proteomes" id="UP000251144"/>
    </source>
</evidence>
<dbReference type="CDD" id="cd11539">
    <property type="entry name" value="NTP-PPase_u2"/>
    <property type="match status" value="1"/>
</dbReference>
<reference evidence="1 2" key="1">
    <citation type="submission" date="2018-02" db="EMBL/GenBank/DDBJ databases">
        <title>Complete genome sequencing of Faecalibacterium prausnitzii strains isolated from the human gut.</title>
        <authorList>
            <person name="Fitzgerald B.C."/>
            <person name="Shkoporov A.N."/>
            <person name="Ross P.R."/>
            <person name="Hill C."/>
        </authorList>
    </citation>
    <scope>NUCLEOTIDE SEQUENCE [LARGE SCALE GENOMIC DNA]</scope>
    <source>
        <strain evidence="1 2">APC942/32-1</strain>
    </source>
</reference>
<dbReference type="RefSeq" id="WP_022257354.1">
    <property type="nucleotide sequence ID" value="NZ_PRLB01000016.1"/>
</dbReference>
<proteinExistence type="predicted"/>